<sequence>MPATRANADTIAGLLATAEHLLTRADDGGPSTPAGHDRGAVYALRIALEAAVDAALTTEEAGFRQVRSMRAKLICLRHYAGPDLARRAGSLWNRLSTGCKYHHDELGPSHAQVRAWQTAVEAVVTELAAPGAVRGFPRRRGL</sequence>
<gene>
    <name evidence="1" type="ORF">H1R13_29115</name>
</gene>
<comment type="caution">
    <text evidence="1">The sequence shown here is derived from an EMBL/GenBank/DDBJ whole genome shotgun (WGS) entry which is preliminary data.</text>
</comment>
<organism evidence="1 2">
    <name type="scientific">Streptomyces mexicanus</name>
    <dbReference type="NCBI Taxonomy" id="178566"/>
    <lineage>
        <taxon>Bacteria</taxon>
        <taxon>Bacillati</taxon>
        <taxon>Actinomycetota</taxon>
        <taxon>Actinomycetes</taxon>
        <taxon>Kitasatosporales</taxon>
        <taxon>Streptomycetaceae</taxon>
        <taxon>Streptomyces</taxon>
    </lineage>
</organism>
<dbReference type="Proteomes" id="UP000517694">
    <property type="component" value="Unassembled WGS sequence"/>
</dbReference>
<evidence type="ECO:0000313" key="1">
    <source>
        <dbReference type="EMBL" id="MBC2868882.1"/>
    </source>
</evidence>
<dbReference type="EMBL" id="JACMHY010000014">
    <property type="protein sequence ID" value="MBC2868882.1"/>
    <property type="molecule type" value="Genomic_DNA"/>
</dbReference>
<protein>
    <recommendedName>
        <fullName evidence="3">SAV-6107-like HEPN domain-containing protein</fullName>
    </recommendedName>
</protein>
<dbReference type="RefSeq" id="WP_185948185.1">
    <property type="nucleotide sequence ID" value="NZ_JACMHY010000014.1"/>
</dbReference>
<dbReference type="AlphaFoldDB" id="A0A7X1LTL4"/>
<evidence type="ECO:0008006" key="3">
    <source>
        <dbReference type="Google" id="ProtNLM"/>
    </source>
</evidence>
<proteinExistence type="predicted"/>
<name>A0A7X1LTL4_9ACTN</name>
<reference evidence="1 2" key="1">
    <citation type="submission" date="2020-08" db="EMBL/GenBank/DDBJ databases">
        <title>Whole-Genome Sequence of French Clinical Streptomyces mexicanus Strain Q0842.</title>
        <authorList>
            <person name="Boxberger M."/>
            <person name="La Scola B."/>
        </authorList>
    </citation>
    <scope>NUCLEOTIDE SEQUENCE [LARGE SCALE GENOMIC DNA]</scope>
    <source>
        <strain evidence="1 2">Marseille-Q0842</strain>
    </source>
</reference>
<accession>A0A7X1LTL4</accession>
<keyword evidence="2" id="KW-1185">Reference proteome</keyword>
<evidence type="ECO:0000313" key="2">
    <source>
        <dbReference type="Proteomes" id="UP000517694"/>
    </source>
</evidence>